<protein>
    <recommendedName>
        <fullName evidence="5">Small ribosomal subunit protein eS27</fullName>
    </recommendedName>
</protein>
<feature type="binding site" evidence="5">
    <location>
        <position position="38"/>
    </location>
    <ligand>
        <name>Zn(2+)</name>
        <dbReference type="ChEBI" id="CHEBI:29105"/>
    </ligand>
</feature>
<organism evidence="6">
    <name type="scientific">Candidatus Heimdallarchaeum aukensis</name>
    <dbReference type="NCBI Taxonomy" id="2876573"/>
    <lineage>
        <taxon>Archaea</taxon>
        <taxon>Promethearchaeati</taxon>
        <taxon>Candidatus Heimdallarchaeota</taxon>
        <taxon>Candidatus Heimdallarchaeia (ex Rinke et al. 2021) (nom. nud.)</taxon>
        <taxon>Candidatus Heimdallarchaeales</taxon>
        <taxon>Candidatus Heimdallarchaeaceae</taxon>
        <taxon>Candidatus Heimdallarchaeum</taxon>
    </lineage>
</organism>
<dbReference type="GO" id="GO:0005840">
    <property type="term" value="C:ribosome"/>
    <property type="evidence" value="ECO:0007669"/>
    <property type="project" value="UniProtKB-KW"/>
</dbReference>
<dbReference type="AlphaFoldDB" id="A0A9Y1BKA7"/>
<proteinExistence type="inferred from homology"/>
<evidence type="ECO:0000256" key="3">
    <source>
        <dbReference type="ARBA" id="ARBA00022980"/>
    </source>
</evidence>
<dbReference type="GO" id="GO:0003735">
    <property type="term" value="F:structural constituent of ribosome"/>
    <property type="evidence" value="ECO:0007669"/>
    <property type="project" value="InterPro"/>
</dbReference>
<dbReference type="InterPro" id="IPR023407">
    <property type="entry name" value="Ribosomal_eS27_Zn-bd_dom_sf"/>
</dbReference>
<keyword evidence="3 5" id="KW-0689">Ribosomal protein</keyword>
<reference evidence="6" key="1">
    <citation type="journal article" date="2022" name="Nat. Microbiol.">
        <title>Unique mobile elements and scalable gene flow at the prokaryote-eukaryote boundary revealed by circularized Asgard archaea genomes.</title>
        <authorList>
            <person name="Wu F."/>
            <person name="Speth D.R."/>
            <person name="Philosof A."/>
            <person name="Cremiere A."/>
            <person name="Narayanan A."/>
            <person name="Barco R.A."/>
            <person name="Connon S.A."/>
            <person name="Amend J.P."/>
            <person name="Antoshechkin I.A."/>
            <person name="Orphan V.J."/>
        </authorList>
    </citation>
    <scope>NUCLEOTIDE SEQUENCE</scope>
    <source>
        <strain evidence="6">PM71</strain>
    </source>
</reference>
<evidence type="ECO:0000256" key="1">
    <source>
        <dbReference type="ARBA" id="ARBA00010919"/>
    </source>
</evidence>
<dbReference type="GO" id="GO:0006412">
    <property type="term" value="P:translation"/>
    <property type="evidence" value="ECO:0007669"/>
    <property type="project" value="UniProtKB-UniRule"/>
</dbReference>
<dbReference type="NCBIfam" id="NF001629">
    <property type="entry name" value="PRK00415.1"/>
    <property type="match status" value="1"/>
</dbReference>
<dbReference type="HAMAP" id="MF_00371">
    <property type="entry name" value="Ribosomal_eS27"/>
    <property type="match status" value="1"/>
</dbReference>
<comment type="cofactor">
    <cofactor evidence="5">
        <name>Zn(2+)</name>
        <dbReference type="ChEBI" id="CHEBI:29105"/>
    </cofactor>
    <text evidence="5">Binds 1 zinc ion per subunit.</text>
</comment>
<evidence type="ECO:0000256" key="4">
    <source>
        <dbReference type="ARBA" id="ARBA00023274"/>
    </source>
</evidence>
<keyword evidence="5" id="KW-0479">Metal-binding</keyword>
<dbReference type="InterPro" id="IPR000592">
    <property type="entry name" value="Ribosomal_eS27"/>
</dbReference>
<dbReference type="GO" id="GO:0008270">
    <property type="term" value="F:zinc ion binding"/>
    <property type="evidence" value="ECO:0007669"/>
    <property type="project" value="UniProtKB-UniRule"/>
</dbReference>
<comment type="similarity">
    <text evidence="1 5">Belongs to the eukaryotic ribosomal protein eS27 family.</text>
</comment>
<sequence>MSKVPYPKTKYYKVKCASCNNEQIVFDSVKSIVKCNVCDEILAKPRGGKAQILGEIIEQFS</sequence>
<gene>
    <name evidence="5" type="primary">rps27e</name>
    <name evidence="6" type="ORF">K9W45_08165</name>
</gene>
<keyword evidence="5" id="KW-0863">Zinc-finger</keyword>
<evidence type="ECO:0000313" key="6">
    <source>
        <dbReference type="EMBL" id="UJG39829.1"/>
    </source>
</evidence>
<accession>A0A9Y1BKA7</accession>
<keyword evidence="2 5" id="KW-0862">Zinc</keyword>
<feature type="binding site" evidence="5">
    <location>
        <position position="16"/>
    </location>
    <ligand>
        <name>Zn(2+)</name>
        <dbReference type="ChEBI" id="CHEBI:29105"/>
    </ligand>
</feature>
<dbReference type="GO" id="GO:1990904">
    <property type="term" value="C:ribonucleoprotein complex"/>
    <property type="evidence" value="ECO:0007669"/>
    <property type="project" value="UniProtKB-KW"/>
</dbReference>
<feature type="zinc finger region" description="C4-type" evidence="5">
    <location>
        <begin position="16"/>
        <end position="38"/>
    </location>
</feature>
<keyword evidence="4 5" id="KW-0687">Ribonucleoprotein</keyword>
<dbReference type="EMBL" id="CP084166">
    <property type="protein sequence ID" value="UJG39829.1"/>
    <property type="molecule type" value="Genomic_DNA"/>
</dbReference>
<dbReference type="Gene3D" id="2.20.25.100">
    <property type="entry name" value="Zn-binding ribosomal proteins"/>
    <property type="match status" value="1"/>
</dbReference>
<evidence type="ECO:0000256" key="5">
    <source>
        <dbReference type="HAMAP-Rule" id="MF_00371"/>
    </source>
</evidence>
<name>A0A9Y1BKA7_9ARCH</name>
<dbReference type="InterPro" id="IPR011332">
    <property type="entry name" value="Ribosomal_zn-bd"/>
</dbReference>
<dbReference type="Pfam" id="PF01667">
    <property type="entry name" value="Ribosomal_S27e"/>
    <property type="match status" value="1"/>
</dbReference>
<dbReference type="SUPFAM" id="SSF57829">
    <property type="entry name" value="Zn-binding ribosomal proteins"/>
    <property type="match status" value="1"/>
</dbReference>
<feature type="binding site" evidence="5">
    <location>
        <position position="19"/>
    </location>
    <ligand>
        <name>Zn(2+)</name>
        <dbReference type="ChEBI" id="CHEBI:29105"/>
    </ligand>
</feature>
<evidence type="ECO:0000256" key="2">
    <source>
        <dbReference type="ARBA" id="ARBA00022833"/>
    </source>
</evidence>
<feature type="binding site" evidence="5">
    <location>
        <position position="35"/>
    </location>
    <ligand>
        <name>Zn(2+)</name>
        <dbReference type="ChEBI" id="CHEBI:29105"/>
    </ligand>
</feature>
<dbReference type="Proteomes" id="UP001201020">
    <property type="component" value="Chromosome"/>
</dbReference>
<comment type="subunit">
    <text evidence="5">Part of the 30S ribosomal subunit.</text>
</comment>